<dbReference type="Pfam" id="PF01418">
    <property type="entry name" value="HTH_6"/>
    <property type="match status" value="1"/>
</dbReference>
<dbReference type="InterPro" id="IPR047640">
    <property type="entry name" value="RpiR-like"/>
</dbReference>
<protein>
    <submittedName>
        <fullName evidence="5">MurR/RpiR family transcriptional regulator</fullName>
    </submittedName>
</protein>
<dbReference type="SUPFAM" id="SSF46689">
    <property type="entry name" value="Homeodomain-like"/>
    <property type="match status" value="1"/>
</dbReference>
<dbReference type="CDD" id="cd05013">
    <property type="entry name" value="SIS_RpiR"/>
    <property type="match status" value="1"/>
</dbReference>
<comment type="caution">
    <text evidence="5">The sequence shown here is derived from an EMBL/GenBank/DDBJ whole genome shotgun (WGS) entry which is preliminary data.</text>
</comment>
<dbReference type="PANTHER" id="PTHR30514">
    <property type="entry name" value="GLUCOKINASE"/>
    <property type="match status" value="1"/>
</dbReference>
<evidence type="ECO:0000259" key="4">
    <source>
        <dbReference type="PROSITE" id="PS51071"/>
    </source>
</evidence>
<feature type="domain" description="HTH rpiR-type" evidence="4">
    <location>
        <begin position="9"/>
        <end position="85"/>
    </location>
</feature>
<evidence type="ECO:0000313" key="6">
    <source>
        <dbReference type="Proteomes" id="UP001553161"/>
    </source>
</evidence>
<organism evidence="5 6">
    <name type="scientific">Meridianimarinicoccus marinus</name>
    <dbReference type="NCBI Taxonomy" id="3231483"/>
    <lineage>
        <taxon>Bacteria</taxon>
        <taxon>Pseudomonadati</taxon>
        <taxon>Pseudomonadota</taxon>
        <taxon>Alphaproteobacteria</taxon>
        <taxon>Rhodobacterales</taxon>
        <taxon>Paracoccaceae</taxon>
        <taxon>Meridianimarinicoccus</taxon>
    </lineage>
</organism>
<dbReference type="EMBL" id="JBFBVU010000008">
    <property type="protein sequence ID" value="MEV8466806.1"/>
    <property type="molecule type" value="Genomic_DNA"/>
</dbReference>
<evidence type="ECO:0000256" key="2">
    <source>
        <dbReference type="ARBA" id="ARBA00023125"/>
    </source>
</evidence>
<gene>
    <name evidence="5" type="ORF">AB0T83_08455</name>
</gene>
<keyword evidence="1" id="KW-0805">Transcription regulation</keyword>
<name>A0ABV3L5Q4_9RHOB</name>
<reference evidence="5 6" key="1">
    <citation type="submission" date="2024-07" db="EMBL/GenBank/DDBJ databases">
        <authorList>
            <person name="Kang M."/>
        </authorList>
    </citation>
    <scope>NUCLEOTIDE SEQUENCE [LARGE SCALE GENOMIC DNA]</scope>
    <source>
        <strain evidence="5 6">DFM31</strain>
    </source>
</reference>
<keyword evidence="2" id="KW-0238">DNA-binding</keyword>
<keyword evidence="6" id="KW-1185">Reference proteome</keyword>
<dbReference type="InterPro" id="IPR009057">
    <property type="entry name" value="Homeodomain-like_sf"/>
</dbReference>
<proteinExistence type="predicted"/>
<dbReference type="InterPro" id="IPR046348">
    <property type="entry name" value="SIS_dom_sf"/>
</dbReference>
<evidence type="ECO:0000313" key="5">
    <source>
        <dbReference type="EMBL" id="MEV8466806.1"/>
    </source>
</evidence>
<dbReference type="InterPro" id="IPR001347">
    <property type="entry name" value="SIS_dom"/>
</dbReference>
<dbReference type="InterPro" id="IPR036388">
    <property type="entry name" value="WH-like_DNA-bd_sf"/>
</dbReference>
<dbReference type="Pfam" id="PF01380">
    <property type="entry name" value="SIS"/>
    <property type="match status" value="1"/>
</dbReference>
<dbReference type="Gene3D" id="1.10.10.10">
    <property type="entry name" value="Winged helix-like DNA-binding domain superfamily/Winged helix DNA-binding domain"/>
    <property type="match status" value="1"/>
</dbReference>
<dbReference type="Gene3D" id="3.40.50.10490">
    <property type="entry name" value="Glucose-6-phosphate isomerase like protein, domain 1"/>
    <property type="match status" value="1"/>
</dbReference>
<dbReference type="PANTHER" id="PTHR30514:SF18">
    <property type="entry name" value="RPIR-FAMILY TRANSCRIPTIONAL REGULATOR"/>
    <property type="match status" value="1"/>
</dbReference>
<dbReference type="RefSeq" id="WP_366192594.1">
    <property type="nucleotide sequence ID" value="NZ_JBFBVU010000008.1"/>
</dbReference>
<dbReference type="Proteomes" id="UP001553161">
    <property type="component" value="Unassembled WGS sequence"/>
</dbReference>
<dbReference type="InterPro" id="IPR035472">
    <property type="entry name" value="RpiR-like_SIS"/>
</dbReference>
<sequence length="293" mass="33096">MHNTQTSQPTVKDILRARHATLTLAERQVVSVLLQDYPVAGLQSITELADTAKVSSPTVVRLARKLGFDGFTGLQDALRHEISEQIRKPASKLDRAQQDHDDSHTLFRFAETAVRNLQGTLDRIDFEEFDTVATLLTDTSRPIYLEGGRITRSVADHLYNHLQIIRPGVTPLGRVPAVWPQYLLDMDARAILILFDIRRYESDLSKLARLGRESGATLVLFTDQWNSPIARHADHVFSTMVEAPSGWDSTLSLQLLVEALVAQVQTLLPNQGRDRIERLEGMFTETRLFRDFN</sequence>
<dbReference type="InterPro" id="IPR000281">
    <property type="entry name" value="HTH_RpiR"/>
</dbReference>
<dbReference type="SUPFAM" id="SSF53697">
    <property type="entry name" value="SIS domain"/>
    <property type="match status" value="1"/>
</dbReference>
<keyword evidence="3" id="KW-0804">Transcription</keyword>
<accession>A0ABV3L5Q4</accession>
<evidence type="ECO:0000256" key="1">
    <source>
        <dbReference type="ARBA" id="ARBA00023015"/>
    </source>
</evidence>
<dbReference type="PROSITE" id="PS51071">
    <property type="entry name" value="HTH_RPIR"/>
    <property type="match status" value="1"/>
</dbReference>
<evidence type="ECO:0000256" key="3">
    <source>
        <dbReference type="ARBA" id="ARBA00023163"/>
    </source>
</evidence>